<dbReference type="EMBL" id="JBHUOR010000122">
    <property type="protein sequence ID" value="MFD2869595.1"/>
    <property type="molecule type" value="Genomic_DNA"/>
</dbReference>
<organism evidence="11 12">
    <name type="scientific">Kurthia populi</name>
    <dbReference type="NCBI Taxonomy" id="1562132"/>
    <lineage>
        <taxon>Bacteria</taxon>
        <taxon>Bacillati</taxon>
        <taxon>Bacillota</taxon>
        <taxon>Bacilli</taxon>
        <taxon>Bacillales</taxon>
        <taxon>Caryophanaceae</taxon>
        <taxon>Kurthia</taxon>
    </lineage>
</organism>
<feature type="transmembrane region" description="Helical" evidence="9">
    <location>
        <begin position="31"/>
        <end position="55"/>
    </location>
</feature>
<protein>
    <recommendedName>
        <fullName evidence="10">FAD-binding FR-type domain-containing protein</fullName>
    </recommendedName>
</protein>
<evidence type="ECO:0000313" key="12">
    <source>
        <dbReference type="Proteomes" id="UP001597568"/>
    </source>
</evidence>
<keyword evidence="12" id="KW-1185">Reference proteome</keyword>
<name>A0ABW5Y2V7_9BACL</name>
<dbReference type="Gene3D" id="3.40.50.80">
    <property type="entry name" value="Nucleotide-binding domain of ferredoxin-NADP reductase (FNR) module"/>
    <property type="match status" value="1"/>
</dbReference>
<feature type="transmembrane region" description="Helical" evidence="9">
    <location>
        <begin position="67"/>
        <end position="86"/>
    </location>
</feature>
<evidence type="ECO:0000256" key="8">
    <source>
        <dbReference type="ARBA" id="ARBA00023014"/>
    </source>
</evidence>
<keyword evidence="5" id="KW-0274">FAD</keyword>
<sequence>MTRTQLTALISVLPLPLIIWQLVLQPNSLNFWNIIAVTLGAIAFSSLSFVLFLGARPRFIAYHLGQKAHRILAVVGVGAILLHNQAEGFVHHSHATHQAASYGGNAQTIFLIIAGLSVLFLAKKWLLYTPSMIQTAIKKSAFIRYDWIKWIHHFNLVAIVLMGLHVVFINIALGAPLAGSLYALYLVIALGFYIPMLYAKIRPANAAVVNVQPLSSSMIELTVTTAQSLSIGQTVWLRKGALEHPLTIVDKQDSNYTFIVKKVGRFTNQLAALKTGTPLYISKGYDSLPSFEKPLIYITGGSGVTPALAAVNVWEKQPSVPFHLYWSVRTMDDLALDGYFRQLQRTQPQFHYYPYVTREGTKQRLTAQDLAQNIDLETATITMCASPAATKAFKHMLKELTIDDLITESF</sequence>
<dbReference type="Proteomes" id="UP001597568">
    <property type="component" value="Unassembled WGS sequence"/>
</dbReference>
<feature type="domain" description="FAD-binding FR-type" evidence="10">
    <location>
        <begin position="201"/>
        <end position="294"/>
    </location>
</feature>
<comment type="caution">
    <text evidence="11">The sequence shown here is derived from an EMBL/GenBank/DDBJ whole genome shotgun (WGS) entry which is preliminary data.</text>
</comment>
<reference evidence="12" key="1">
    <citation type="journal article" date="2019" name="Int. J. Syst. Evol. Microbiol.">
        <title>The Global Catalogue of Microorganisms (GCM) 10K type strain sequencing project: providing services to taxonomists for standard genome sequencing and annotation.</title>
        <authorList>
            <consortium name="The Broad Institute Genomics Platform"/>
            <consortium name="The Broad Institute Genome Sequencing Center for Infectious Disease"/>
            <person name="Wu L."/>
            <person name="Ma J."/>
        </authorList>
    </citation>
    <scope>NUCLEOTIDE SEQUENCE [LARGE SCALE GENOMIC DNA]</scope>
    <source>
        <strain evidence="12">KCTC 33522</strain>
    </source>
</reference>
<dbReference type="PANTHER" id="PTHR47354:SF8">
    <property type="entry name" value="1,2-PHENYLACETYL-COA EPOXIDASE, SUBUNIT E"/>
    <property type="match status" value="1"/>
</dbReference>
<keyword evidence="7" id="KW-0408">Iron</keyword>
<keyword evidence="9" id="KW-1133">Transmembrane helix</keyword>
<proteinExistence type="predicted"/>
<dbReference type="InterPro" id="IPR001433">
    <property type="entry name" value="OxRdtase_FAD/NAD-bd"/>
</dbReference>
<dbReference type="InterPro" id="IPR039261">
    <property type="entry name" value="FNR_nucleotide-bd"/>
</dbReference>
<dbReference type="Pfam" id="PF00175">
    <property type="entry name" value="NAD_binding_1"/>
    <property type="match status" value="1"/>
</dbReference>
<evidence type="ECO:0000256" key="7">
    <source>
        <dbReference type="ARBA" id="ARBA00023004"/>
    </source>
</evidence>
<dbReference type="RefSeq" id="WP_380148249.1">
    <property type="nucleotide sequence ID" value="NZ_JBHUOR010000122.1"/>
</dbReference>
<gene>
    <name evidence="11" type="ORF">ACFSY7_13955</name>
</gene>
<keyword evidence="3" id="KW-0001">2Fe-2S</keyword>
<dbReference type="InterPro" id="IPR050415">
    <property type="entry name" value="MRET"/>
</dbReference>
<dbReference type="SUPFAM" id="SSF52343">
    <property type="entry name" value="Ferredoxin reductase-like, C-terminal NADP-linked domain"/>
    <property type="match status" value="1"/>
</dbReference>
<keyword evidence="8" id="KW-0411">Iron-sulfur</keyword>
<keyword evidence="9" id="KW-0472">Membrane</keyword>
<comment type="cofactor">
    <cofactor evidence="1">
        <name>FAD</name>
        <dbReference type="ChEBI" id="CHEBI:57692"/>
    </cofactor>
</comment>
<keyword evidence="6" id="KW-0560">Oxidoreductase</keyword>
<keyword evidence="9" id="KW-0812">Transmembrane</keyword>
<evidence type="ECO:0000259" key="10">
    <source>
        <dbReference type="PROSITE" id="PS51384"/>
    </source>
</evidence>
<evidence type="ECO:0000256" key="6">
    <source>
        <dbReference type="ARBA" id="ARBA00023002"/>
    </source>
</evidence>
<dbReference type="PROSITE" id="PS51384">
    <property type="entry name" value="FAD_FR"/>
    <property type="match status" value="1"/>
</dbReference>
<keyword evidence="2" id="KW-0285">Flavoprotein</keyword>
<accession>A0ABW5Y2V7</accession>
<evidence type="ECO:0000256" key="3">
    <source>
        <dbReference type="ARBA" id="ARBA00022714"/>
    </source>
</evidence>
<dbReference type="PANTHER" id="PTHR47354">
    <property type="entry name" value="NADH OXIDOREDUCTASE HCR"/>
    <property type="match status" value="1"/>
</dbReference>
<evidence type="ECO:0000256" key="5">
    <source>
        <dbReference type="ARBA" id="ARBA00022827"/>
    </source>
</evidence>
<dbReference type="InterPro" id="IPR017938">
    <property type="entry name" value="Riboflavin_synthase-like_b-brl"/>
</dbReference>
<feature type="transmembrane region" description="Helical" evidence="9">
    <location>
        <begin position="147"/>
        <end position="173"/>
    </location>
</feature>
<evidence type="ECO:0000256" key="9">
    <source>
        <dbReference type="SAM" id="Phobius"/>
    </source>
</evidence>
<dbReference type="SUPFAM" id="SSF63380">
    <property type="entry name" value="Riboflavin synthase domain-like"/>
    <property type="match status" value="1"/>
</dbReference>
<feature type="transmembrane region" description="Helical" evidence="9">
    <location>
        <begin position="106"/>
        <end position="126"/>
    </location>
</feature>
<evidence type="ECO:0000256" key="1">
    <source>
        <dbReference type="ARBA" id="ARBA00001974"/>
    </source>
</evidence>
<evidence type="ECO:0000256" key="2">
    <source>
        <dbReference type="ARBA" id="ARBA00022630"/>
    </source>
</evidence>
<keyword evidence="4" id="KW-0479">Metal-binding</keyword>
<feature type="transmembrane region" description="Helical" evidence="9">
    <location>
        <begin position="179"/>
        <end position="198"/>
    </location>
</feature>
<dbReference type="CDD" id="cd00322">
    <property type="entry name" value="FNR_like"/>
    <property type="match status" value="1"/>
</dbReference>
<evidence type="ECO:0000256" key="4">
    <source>
        <dbReference type="ARBA" id="ARBA00022723"/>
    </source>
</evidence>
<dbReference type="InterPro" id="IPR017927">
    <property type="entry name" value="FAD-bd_FR_type"/>
</dbReference>
<evidence type="ECO:0000313" key="11">
    <source>
        <dbReference type="EMBL" id="MFD2869595.1"/>
    </source>
</evidence>